<dbReference type="GO" id="GO:0005524">
    <property type="term" value="F:ATP binding"/>
    <property type="evidence" value="ECO:0007669"/>
    <property type="project" value="UniProtKB-UniRule"/>
</dbReference>
<gene>
    <name evidence="9" type="ORF">PMAYCL1PPCAC_08428</name>
</gene>
<keyword evidence="10" id="KW-1185">Reference proteome</keyword>
<dbReference type="InterPro" id="IPR000719">
    <property type="entry name" value="Prot_kinase_dom"/>
</dbReference>
<evidence type="ECO:0000313" key="9">
    <source>
        <dbReference type="EMBL" id="GMR38233.1"/>
    </source>
</evidence>
<evidence type="ECO:0000256" key="3">
    <source>
        <dbReference type="ARBA" id="ARBA00022777"/>
    </source>
</evidence>
<dbReference type="InterPro" id="IPR008271">
    <property type="entry name" value="Ser/Thr_kinase_AS"/>
</dbReference>
<sequence>CLIMGGKSDDKDKTIKEALTDTLVQSITRLSEENGDVDAEIRRLSSFLSGQYTSKFANEFTVSEILGIGGGGCVFKTVNKLDEANYAVKRIAVDKERENMKKTLREVRAMAQLDHPGIVRYNSTWIEEPPVEWQYHADEETLERIKSKKRQLMQYNANSVFIYIQMQLCKYSLAEWLDKEDSMNVASRNLPRMKMWFKQIVAAVEYIHDKNLIHRDLKPGNILFVENDRVKICDMGIVTEKKVEDGMEVTMTQTGSGTPEYMSPEQQALFSQLSTKSDIFTLGLILAELCVPMNYDKKAKIFENFRRGKPNNIFSDERTAAFVSLLTDVDRKKRPTCRKMLDD</sequence>
<dbReference type="Gene3D" id="3.30.200.20">
    <property type="entry name" value="Phosphorylase Kinase, domain 1"/>
    <property type="match status" value="1"/>
</dbReference>
<comment type="caution">
    <text evidence="9">The sequence shown here is derived from an EMBL/GenBank/DDBJ whole genome shotgun (WGS) entry which is preliminary data.</text>
</comment>
<feature type="domain" description="Protein kinase" evidence="8">
    <location>
        <begin position="60"/>
        <end position="343"/>
    </location>
</feature>
<dbReference type="Proteomes" id="UP001328107">
    <property type="component" value="Unassembled WGS sequence"/>
</dbReference>
<feature type="non-terminal residue" evidence="9">
    <location>
        <position position="343"/>
    </location>
</feature>
<evidence type="ECO:0000256" key="2">
    <source>
        <dbReference type="ARBA" id="ARBA00022741"/>
    </source>
</evidence>
<evidence type="ECO:0000313" key="10">
    <source>
        <dbReference type="Proteomes" id="UP001328107"/>
    </source>
</evidence>
<dbReference type="InterPro" id="IPR011009">
    <property type="entry name" value="Kinase-like_dom_sf"/>
</dbReference>
<dbReference type="Pfam" id="PF00069">
    <property type="entry name" value="Pkinase"/>
    <property type="match status" value="1"/>
</dbReference>
<protein>
    <recommendedName>
        <fullName evidence="8">Protein kinase domain-containing protein</fullName>
    </recommendedName>
</protein>
<dbReference type="AlphaFoldDB" id="A0AAN4ZGX2"/>
<dbReference type="PROSITE" id="PS00107">
    <property type="entry name" value="PROTEIN_KINASE_ATP"/>
    <property type="match status" value="1"/>
</dbReference>
<dbReference type="InterPro" id="IPR050339">
    <property type="entry name" value="CC_SR_Kinase"/>
</dbReference>
<dbReference type="GO" id="GO:0005634">
    <property type="term" value="C:nucleus"/>
    <property type="evidence" value="ECO:0007669"/>
    <property type="project" value="TreeGrafter"/>
</dbReference>
<keyword evidence="4 6" id="KW-0067">ATP-binding</keyword>
<dbReference type="GO" id="GO:0005737">
    <property type="term" value="C:cytoplasm"/>
    <property type="evidence" value="ECO:0007669"/>
    <property type="project" value="TreeGrafter"/>
</dbReference>
<organism evidence="9 10">
    <name type="scientific">Pristionchus mayeri</name>
    <dbReference type="NCBI Taxonomy" id="1317129"/>
    <lineage>
        <taxon>Eukaryota</taxon>
        <taxon>Metazoa</taxon>
        <taxon>Ecdysozoa</taxon>
        <taxon>Nematoda</taxon>
        <taxon>Chromadorea</taxon>
        <taxon>Rhabditida</taxon>
        <taxon>Rhabditina</taxon>
        <taxon>Diplogasteromorpha</taxon>
        <taxon>Diplogasteroidea</taxon>
        <taxon>Neodiplogasteridae</taxon>
        <taxon>Pristionchus</taxon>
    </lineage>
</organism>
<evidence type="ECO:0000256" key="4">
    <source>
        <dbReference type="ARBA" id="ARBA00022840"/>
    </source>
</evidence>
<dbReference type="PANTHER" id="PTHR11042:SF91">
    <property type="entry name" value="EUKARYOTIC TRANSLATION INITIATION FACTOR 2-ALPHA KINASE"/>
    <property type="match status" value="1"/>
</dbReference>
<dbReference type="Gene3D" id="1.10.510.10">
    <property type="entry name" value="Transferase(Phosphotransferase) domain 1"/>
    <property type="match status" value="1"/>
</dbReference>
<proteinExistence type="inferred from homology"/>
<dbReference type="PANTHER" id="PTHR11042">
    <property type="entry name" value="EUKARYOTIC TRANSLATION INITIATION FACTOR 2-ALPHA KINASE EIF2-ALPHA KINASE -RELATED"/>
    <property type="match status" value="1"/>
</dbReference>
<keyword evidence="1" id="KW-0808">Transferase</keyword>
<evidence type="ECO:0000256" key="5">
    <source>
        <dbReference type="ARBA" id="ARBA00037982"/>
    </source>
</evidence>
<evidence type="ECO:0000256" key="6">
    <source>
        <dbReference type="PROSITE-ProRule" id="PRU10141"/>
    </source>
</evidence>
<dbReference type="EMBL" id="BTRK01000002">
    <property type="protein sequence ID" value="GMR38233.1"/>
    <property type="molecule type" value="Genomic_DNA"/>
</dbReference>
<dbReference type="FunFam" id="1.10.510.10:FF:001020">
    <property type="entry name" value="Transmembrane ion channel"/>
    <property type="match status" value="1"/>
</dbReference>
<evidence type="ECO:0000256" key="1">
    <source>
        <dbReference type="ARBA" id="ARBA00022679"/>
    </source>
</evidence>
<accession>A0AAN4ZGX2</accession>
<keyword evidence="2 6" id="KW-0547">Nucleotide-binding</keyword>
<dbReference type="PROSITE" id="PS00108">
    <property type="entry name" value="PROTEIN_KINASE_ST"/>
    <property type="match status" value="1"/>
</dbReference>
<evidence type="ECO:0000256" key="7">
    <source>
        <dbReference type="RuleBase" id="RU000304"/>
    </source>
</evidence>
<feature type="binding site" evidence="6">
    <location>
        <position position="89"/>
    </location>
    <ligand>
        <name>ATP</name>
        <dbReference type="ChEBI" id="CHEBI:30616"/>
    </ligand>
</feature>
<dbReference type="GO" id="GO:0004694">
    <property type="term" value="F:eukaryotic translation initiation factor 2alpha kinase activity"/>
    <property type="evidence" value="ECO:0007669"/>
    <property type="project" value="TreeGrafter"/>
</dbReference>
<dbReference type="InterPro" id="IPR017441">
    <property type="entry name" value="Protein_kinase_ATP_BS"/>
</dbReference>
<comment type="similarity">
    <text evidence="5">Belongs to the protein kinase superfamily. Ser/Thr protein kinase family. GCN2 subfamily.</text>
</comment>
<dbReference type="SUPFAM" id="SSF56112">
    <property type="entry name" value="Protein kinase-like (PK-like)"/>
    <property type="match status" value="1"/>
</dbReference>
<keyword evidence="3" id="KW-0418">Kinase</keyword>
<keyword evidence="7" id="KW-0723">Serine/threonine-protein kinase</keyword>
<evidence type="ECO:0000259" key="8">
    <source>
        <dbReference type="PROSITE" id="PS50011"/>
    </source>
</evidence>
<name>A0AAN4ZGX2_9BILA</name>
<feature type="non-terminal residue" evidence="9">
    <location>
        <position position="1"/>
    </location>
</feature>
<dbReference type="FunFam" id="3.30.200.20:FF:000706">
    <property type="entry name" value="Protein kinase"/>
    <property type="match status" value="1"/>
</dbReference>
<dbReference type="SMART" id="SM00220">
    <property type="entry name" value="S_TKc"/>
    <property type="match status" value="1"/>
</dbReference>
<dbReference type="PROSITE" id="PS50011">
    <property type="entry name" value="PROTEIN_KINASE_DOM"/>
    <property type="match status" value="1"/>
</dbReference>
<reference evidence="10" key="1">
    <citation type="submission" date="2022-10" db="EMBL/GenBank/DDBJ databases">
        <title>Genome assembly of Pristionchus species.</title>
        <authorList>
            <person name="Yoshida K."/>
            <person name="Sommer R.J."/>
        </authorList>
    </citation>
    <scope>NUCLEOTIDE SEQUENCE [LARGE SCALE GENOMIC DNA]</scope>
    <source>
        <strain evidence="10">RS5460</strain>
    </source>
</reference>